<dbReference type="GO" id="GO:0005774">
    <property type="term" value="C:vacuolar membrane"/>
    <property type="evidence" value="ECO:0007669"/>
    <property type="project" value="UniProtKB-SubCell"/>
</dbReference>
<evidence type="ECO:0000259" key="12">
    <source>
        <dbReference type="PROSITE" id="PS50850"/>
    </source>
</evidence>
<feature type="transmembrane region" description="Helical" evidence="10">
    <location>
        <begin position="510"/>
        <end position="532"/>
    </location>
</feature>
<dbReference type="InterPro" id="IPR044738">
    <property type="entry name" value="Atg22"/>
</dbReference>
<reference evidence="13 14" key="1">
    <citation type="submission" date="2019-04" db="EMBL/GenBank/DDBJ databases">
        <title>High contiguity whole genome sequence and gene annotation resource for two Venturia nashicola isolates.</title>
        <authorList>
            <person name="Prokchorchik M."/>
            <person name="Won K."/>
            <person name="Lee Y."/>
            <person name="Choi E.D."/>
            <person name="Segonzac C."/>
            <person name="Sohn K.H."/>
        </authorList>
    </citation>
    <scope>NUCLEOTIDE SEQUENCE [LARGE SCALE GENOMIC DNA]</scope>
    <source>
        <strain evidence="13 14">PRI2</strain>
    </source>
</reference>
<feature type="transmembrane region" description="Helical" evidence="10">
    <location>
        <begin position="216"/>
        <end position="239"/>
    </location>
</feature>
<evidence type="ECO:0000256" key="2">
    <source>
        <dbReference type="ARBA" id="ARBA00006978"/>
    </source>
</evidence>
<keyword evidence="3 10" id="KW-0813">Transport</keyword>
<keyword evidence="7 10" id="KW-1133">Transmembrane helix</keyword>
<dbReference type="InterPro" id="IPR036259">
    <property type="entry name" value="MFS_trans_sf"/>
</dbReference>
<comment type="function">
    <text evidence="10">Vacuolar effluxer which mediate the efflux of amino acids resulting from autophagic degradation. The release of autophagic amino acids allows the maintenance of protein synthesis and viability during nitrogen starvation.</text>
</comment>
<dbReference type="Gene3D" id="1.20.1250.20">
    <property type="entry name" value="MFS general substrate transporter like domains"/>
    <property type="match status" value="1"/>
</dbReference>
<evidence type="ECO:0000256" key="1">
    <source>
        <dbReference type="ARBA" id="ARBA00004128"/>
    </source>
</evidence>
<evidence type="ECO:0000313" key="13">
    <source>
        <dbReference type="EMBL" id="TID13996.1"/>
    </source>
</evidence>
<comment type="subcellular location">
    <subcellularLocation>
        <location evidence="1 10">Vacuole membrane</location>
        <topology evidence="1 10">Multi-pass membrane protein</topology>
    </subcellularLocation>
</comment>
<dbReference type="InterPro" id="IPR050495">
    <property type="entry name" value="ATG22/LtaA_families"/>
</dbReference>
<feature type="transmembrane region" description="Helical" evidence="10">
    <location>
        <begin position="308"/>
        <end position="329"/>
    </location>
</feature>
<evidence type="ECO:0000256" key="7">
    <source>
        <dbReference type="ARBA" id="ARBA00022989"/>
    </source>
</evidence>
<feature type="transmembrane region" description="Helical" evidence="10">
    <location>
        <begin position="436"/>
        <end position="459"/>
    </location>
</feature>
<keyword evidence="14" id="KW-1185">Reference proteome</keyword>
<evidence type="ECO:0000256" key="11">
    <source>
        <dbReference type="SAM" id="MobiDB-lite"/>
    </source>
</evidence>
<keyword evidence="5 10" id="KW-0812">Transmembrane</keyword>
<evidence type="ECO:0000313" key="14">
    <source>
        <dbReference type="Proteomes" id="UP000298493"/>
    </source>
</evidence>
<feature type="transmembrane region" description="Helical" evidence="10">
    <location>
        <begin position="405"/>
        <end position="430"/>
    </location>
</feature>
<dbReference type="PROSITE" id="PS50850">
    <property type="entry name" value="MFS"/>
    <property type="match status" value="1"/>
</dbReference>
<feature type="compositionally biased region" description="Polar residues" evidence="11">
    <location>
        <begin position="39"/>
        <end position="50"/>
    </location>
</feature>
<dbReference type="PANTHER" id="PTHR23519">
    <property type="entry name" value="AUTOPHAGY-RELATED PROTEIN 22"/>
    <property type="match status" value="1"/>
</dbReference>
<sequence length="639" mass="70113">MLSVAAEPDRVNAPKHRTSIHSDPFSQSNEADDERTPSEHSSSMRPQSENMRAPPDMPSYEDEDTSLTSKKELRGFYMYGWAAEVFVVCGMASFIPITLEQLARERGWIEGDKSQSCKAGLEVPDHAPYQNSTPTARPPHEVQQCLVNILGLEINTASFAMYTFSISVLVQALLIISVSAAADHGKFRRKLLVTFAFTGSIATMLFLPVVPEYLGWGAALAIIANTAFGASFVLLNSFLPLLVRHHPFQLVDEESSDEEDPYEVEDGHTYPTETSSLLNRTQPVLKPYYPPPPITTSRELHISTKISSYGMGLGYIAALIVQAASIITVRAMKSSLLSLRVALFVIGAWWFIFTIPAAIWLRSRPGPPLHLSHQQTRFGAGLAYFTYSWRSLWRSIKQARRLKDCLLFLAAWFLLSDAVATVSGTAILFAKTSLEMQPAALALITVTATLSGIVGAFSWSKVSNMMGLKPTHTILACILLFETIPIYGLLGYIPAVRRWGVIGLQQPWEMYPLGIVYGFVMGGLSSFCRSLFGELIPPGFEAAFYALYAITDKGSSIFGPAIVGIITNAYGEIRPAFFFLAILIGLPLPLMLFVDVERGRREGIALAKEFEEAEALDAANAHHDTGPVDLVDDEAGAAN</sequence>
<evidence type="ECO:0000256" key="3">
    <source>
        <dbReference type="ARBA" id="ARBA00022448"/>
    </source>
</evidence>
<evidence type="ECO:0000256" key="10">
    <source>
        <dbReference type="RuleBase" id="RU363073"/>
    </source>
</evidence>
<dbReference type="InterPro" id="IPR020846">
    <property type="entry name" value="MFS_dom"/>
</dbReference>
<dbReference type="GO" id="GO:0032974">
    <property type="term" value="P:amino acid transmembrane export from vacuole"/>
    <property type="evidence" value="ECO:0007669"/>
    <property type="project" value="InterPro"/>
</dbReference>
<feature type="domain" description="Major facilitator superfamily (MFS) profile" evidence="12">
    <location>
        <begin position="404"/>
        <end position="639"/>
    </location>
</feature>
<comment type="similarity">
    <text evidence="2 10">Belongs to the ATG22 family.</text>
</comment>
<gene>
    <name evidence="13" type="ORF">E6O75_ATG07228</name>
</gene>
<evidence type="ECO:0000256" key="6">
    <source>
        <dbReference type="ARBA" id="ARBA00022970"/>
    </source>
</evidence>
<evidence type="ECO:0000256" key="5">
    <source>
        <dbReference type="ARBA" id="ARBA00022692"/>
    </source>
</evidence>
<protein>
    <recommendedName>
        <fullName evidence="10">Autophagy-related protein</fullName>
    </recommendedName>
</protein>
<feature type="region of interest" description="Disordered" evidence="11">
    <location>
        <begin position="1"/>
        <end position="66"/>
    </location>
</feature>
<evidence type="ECO:0000256" key="9">
    <source>
        <dbReference type="ARBA" id="ARBA00023136"/>
    </source>
</evidence>
<feature type="transmembrane region" description="Helical" evidence="10">
    <location>
        <begin position="471"/>
        <end position="490"/>
    </location>
</feature>
<feature type="transmembrane region" description="Helical" evidence="10">
    <location>
        <begin position="576"/>
        <end position="594"/>
    </location>
</feature>
<comment type="caution">
    <text evidence="13">The sequence shown here is derived from an EMBL/GenBank/DDBJ whole genome shotgun (WGS) entry which is preliminary data.</text>
</comment>
<organism evidence="13 14">
    <name type="scientific">Venturia nashicola</name>
    <dbReference type="NCBI Taxonomy" id="86259"/>
    <lineage>
        <taxon>Eukaryota</taxon>
        <taxon>Fungi</taxon>
        <taxon>Dikarya</taxon>
        <taxon>Ascomycota</taxon>
        <taxon>Pezizomycotina</taxon>
        <taxon>Dothideomycetes</taxon>
        <taxon>Pleosporomycetidae</taxon>
        <taxon>Venturiales</taxon>
        <taxon>Venturiaceae</taxon>
        <taxon>Venturia</taxon>
    </lineage>
</organism>
<dbReference type="OrthoDB" id="192733at2759"/>
<keyword evidence="4 10" id="KW-0926">Vacuole</keyword>
<dbReference type="Proteomes" id="UP000298493">
    <property type="component" value="Unassembled WGS sequence"/>
</dbReference>
<dbReference type="EMBL" id="SNSC02000024">
    <property type="protein sequence ID" value="TID13996.1"/>
    <property type="molecule type" value="Genomic_DNA"/>
</dbReference>
<dbReference type="CDD" id="cd17483">
    <property type="entry name" value="MFS_Atg22_like"/>
    <property type="match status" value="1"/>
</dbReference>
<keyword evidence="9 10" id="KW-0472">Membrane</keyword>
<dbReference type="STRING" id="86259.A0A4Z1P2L8"/>
<feature type="transmembrane region" description="Helical" evidence="10">
    <location>
        <begin position="76"/>
        <end position="99"/>
    </location>
</feature>
<keyword evidence="8 10" id="KW-0072">Autophagy</keyword>
<dbReference type="InterPro" id="IPR024671">
    <property type="entry name" value="Atg22-like"/>
</dbReference>
<feature type="transmembrane region" description="Helical" evidence="10">
    <location>
        <begin position="191"/>
        <end position="210"/>
    </location>
</feature>
<dbReference type="SUPFAM" id="SSF103473">
    <property type="entry name" value="MFS general substrate transporter"/>
    <property type="match status" value="1"/>
</dbReference>
<feature type="transmembrane region" description="Helical" evidence="10">
    <location>
        <begin position="159"/>
        <end position="179"/>
    </location>
</feature>
<feature type="transmembrane region" description="Helical" evidence="10">
    <location>
        <begin position="544"/>
        <end position="570"/>
    </location>
</feature>
<dbReference type="Pfam" id="PF11700">
    <property type="entry name" value="ATG22"/>
    <property type="match status" value="1"/>
</dbReference>
<name>A0A4Z1P2L8_9PEZI</name>
<dbReference type="PANTHER" id="PTHR23519:SF1">
    <property type="entry name" value="AUTOPHAGY-RELATED PROTEIN 22"/>
    <property type="match status" value="1"/>
</dbReference>
<dbReference type="AlphaFoldDB" id="A0A4Z1P2L8"/>
<evidence type="ECO:0000256" key="8">
    <source>
        <dbReference type="ARBA" id="ARBA00023006"/>
    </source>
</evidence>
<feature type="transmembrane region" description="Helical" evidence="10">
    <location>
        <begin position="341"/>
        <end position="361"/>
    </location>
</feature>
<proteinExistence type="inferred from homology"/>
<keyword evidence="6 10" id="KW-0029">Amino-acid transport</keyword>
<accession>A0A4Z1P2L8</accession>
<evidence type="ECO:0000256" key="4">
    <source>
        <dbReference type="ARBA" id="ARBA00022554"/>
    </source>
</evidence>
<dbReference type="GO" id="GO:0022857">
    <property type="term" value="F:transmembrane transporter activity"/>
    <property type="evidence" value="ECO:0007669"/>
    <property type="project" value="InterPro"/>
</dbReference>
<dbReference type="GO" id="GO:0006914">
    <property type="term" value="P:autophagy"/>
    <property type="evidence" value="ECO:0007669"/>
    <property type="project" value="UniProtKB-KW"/>
</dbReference>